<reference evidence="2 3" key="1">
    <citation type="journal article" date="2010" name="J. Bacteriol.">
        <title>Genome sequence of Fulvimarina pelagi HTCC2506T, a Mn(II)-oxidizing alphaproteobacterium possessing an aerobic anoxygenic photosynthetic gene cluster and Xanthorhodopsin.</title>
        <authorList>
            <person name="Kang I."/>
            <person name="Oh H.M."/>
            <person name="Lim S.I."/>
            <person name="Ferriera S."/>
            <person name="Giovannoni S.J."/>
            <person name="Cho J.C."/>
        </authorList>
    </citation>
    <scope>NUCLEOTIDE SEQUENCE [LARGE SCALE GENOMIC DNA]</scope>
    <source>
        <strain evidence="2 3">HTCC2506</strain>
    </source>
</reference>
<keyword evidence="3" id="KW-1185">Reference proteome</keyword>
<dbReference type="Proteomes" id="UP000004310">
    <property type="component" value="Unassembled WGS sequence"/>
</dbReference>
<evidence type="ECO:0000313" key="2">
    <source>
        <dbReference type="EMBL" id="EAU42662.1"/>
    </source>
</evidence>
<evidence type="ECO:0000256" key="1">
    <source>
        <dbReference type="ARBA" id="ARBA00023002"/>
    </source>
</evidence>
<dbReference type="GO" id="GO:0016491">
    <property type="term" value="F:oxidoreductase activity"/>
    <property type="evidence" value="ECO:0007669"/>
    <property type="project" value="UniProtKB-KW"/>
</dbReference>
<dbReference type="PANTHER" id="PTHR43157">
    <property type="entry name" value="PHOSPHATIDYLINOSITOL-GLYCAN BIOSYNTHESIS CLASS F PROTEIN-RELATED"/>
    <property type="match status" value="1"/>
</dbReference>
<dbReference type="Pfam" id="PF00106">
    <property type="entry name" value="adh_short"/>
    <property type="match status" value="1"/>
</dbReference>
<accession>Q0G6Q2</accession>
<dbReference type="PRINTS" id="PR00081">
    <property type="entry name" value="GDHRDH"/>
</dbReference>
<comment type="caution">
    <text evidence="2">The sequence shown here is derived from an EMBL/GenBank/DDBJ whole genome shotgun (WGS) entry which is preliminary data.</text>
</comment>
<dbReference type="AlphaFoldDB" id="Q0G6Q2"/>
<sequence length="340" mass="36698">MSGFADRAVSADQASIASTDTPFVRYRTKRDNPRRLLMIRNFTAEDVTDQSGRTFFVTGANSGIGLETARVLAAKGARVLLGCRTEAKALSAMADIRLEHPNADLGFVPLDLADLGSVRGAAAKVKAEERIDVLVNNAGVMVPPLGRTKDGFELQFGVNHLGTFALTGLLLDQLFARPYARIVITSSIAHRSGEIDFDDIDAQADYNRLKRYRMSKLANLLHMYELDRRLRDAKADAIALACHPGVAATNLMRFLPGPAKLLMMPGRLLLNSAAEGAWPTLAAATSPKLDGGAYVGPSKRGETAGPAAIAKSAERARNSEIAERLWAVSEEKTGVEYRFA</sequence>
<dbReference type="HOGENOM" id="CLU_010194_44_2_5"/>
<dbReference type="PANTHER" id="PTHR43157:SF31">
    <property type="entry name" value="PHOSPHATIDYLINOSITOL-GLYCAN BIOSYNTHESIS CLASS F PROTEIN"/>
    <property type="match status" value="1"/>
</dbReference>
<proteinExistence type="predicted"/>
<protein>
    <submittedName>
        <fullName evidence="2">Putative oxidoreductase protein</fullName>
    </submittedName>
</protein>
<organism evidence="2 3">
    <name type="scientific">Fulvimarina pelagi HTCC2506</name>
    <dbReference type="NCBI Taxonomy" id="314231"/>
    <lineage>
        <taxon>Bacteria</taxon>
        <taxon>Pseudomonadati</taxon>
        <taxon>Pseudomonadota</taxon>
        <taxon>Alphaproteobacteria</taxon>
        <taxon>Hyphomicrobiales</taxon>
        <taxon>Aurantimonadaceae</taxon>
        <taxon>Fulvimarina</taxon>
    </lineage>
</organism>
<dbReference type="SUPFAM" id="SSF51735">
    <property type="entry name" value="NAD(P)-binding Rossmann-fold domains"/>
    <property type="match status" value="1"/>
</dbReference>
<keyword evidence="1" id="KW-0560">Oxidoreductase</keyword>
<dbReference type="STRING" id="217511.GCA_001463845_00268"/>
<dbReference type="InterPro" id="IPR002347">
    <property type="entry name" value="SDR_fam"/>
</dbReference>
<name>Q0G6Q2_9HYPH</name>
<evidence type="ECO:0000313" key="3">
    <source>
        <dbReference type="Proteomes" id="UP000004310"/>
    </source>
</evidence>
<dbReference type="InterPro" id="IPR036291">
    <property type="entry name" value="NAD(P)-bd_dom_sf"/>
</dbReference>
<gene>
    <name evidence="2" type="ORF">FP2506_07471</name>
</gene>
<dbReference type="NCBIfam" id="NF004846">
    <property type="entry name" value="PRK06197.1"/>
    <property type="match status" value="1"/>
</dbReference>
<dbReference type="Gene3D" id="3.40.50.720">
    <property type="entry name" value="NAD(P)-binding Rossmann-like Domain"/>
    <property type="match status" value="1"/>
</dbReference>
<dbReference type="EMBL" id="AATP01000001">
    <property type="protein sequence ID" value="EAU42662.1"/>
    <property type="molecule type" value="Genomic_DNA"/>
</dbReference>
<dbReference type="eggNOG" id="COG1028">
    <property type="taxonomic scope" value="Bacteria"/>
</dbReference>
<dbReference type="CDD" id="cd05327">
    <property type="entry name" value="retinol-DH_like_SDR_c_like"/>
    <property type="match status" value="1"/>
</dbReference>